<dbReference type="Pfam" id="PF02737">
    <property type="entry name" value="3HCDH_N"/>
    <property type="match status" value="1"/>
</dbReference>
<feature type="domain" description="3-hydroxyacyl-CoA dehydrogenase NAD binding" evidence="3">
    <location>
        <begin position="14"/>
        <end position="168"/>
    </location>
</feature>
<feature type="domain" description="3-hydroxyacyl-CoA dehydrogenase C-terminal" evidence="2">
    <location>
        <begin position="190"/>
        <end position="283"/>
    </location>
</feature>
<evidence type="ECO:0000259" key="2">
    <source>
        <dbReference type="Pfam" id="PF00725"/>
    </source>
</evidence>
<dbReference type="PANTHER" id="PTHR48075:SF10">
    <property type="entry name" value="DEHYDROGENASE, PUTATIVE (AFU_ORTHOLOGUE AFUA_5G10070)-RELATED"/>
    <property type="match status" value="1"/>
</dbReference>
<keyword evidence="1" id="KW-0560">Oxidoreductase</keyword>
<name>A0A428RT84_9HYPO</name>
<protein>
    <recommendedName>
        <fullName evidence="6">3-hydroxyacyl-CoA dehydrogenase NAD binding domain-containing protein</fullName>
    </recommendedName>
</protein>
<dbReference type="Gene3D" id="1.10.1040.10">
    <property type="entry name" value="N-(1-d-carboxylethyl)-l-norvaline Dehydrogenase, domain 2"/>
    <property type="match status" value="1"/>
</dbReference>
<dbReference type="GO" id="GO:0070403">
    <property type="term" value="F:NAD+ binding"/>
    <property type="evidence" value="ECO:0007669"/>
    <property type="project" value="InterPro"/>
</dbReference>
<evidence type="ECO:0000313" key="4">
    <source>
        <dbReference type="EMBL" id="RSL80816.1"/>
    </source>
</evidence>
<evidence type="ECO:0000259" key="3">
    <source>
        <dbReference type="Pfam" id="PF02737"/>
    </source>
</evidence>
<dbReference type="SUPFAM" id="SSF48179">
    <property type="entry name" value="6-phosphogluconate dehydrogenase C-terminal domain-like"/>
    <property type="match status" value="1"/>
</dbReference>
<proteinExistence type="predicted"/>
<dbReference type="Gene3D" id="2.120.10.30">
    <property type="entry name" value="TolB, C-terminal domain"/>
    <property type="match status" value="2"/>
</dbReference>
<comment type="caution">
    <text evidence="4">The sequence shown here is derived from an EMBL/GenBank/DDBJ whole genome shotgun (WGS) entry which is preliminary data.</text>
</comment>
<dbReference type="Proteomes" id="UP000287972">
    <property type="component" value="Unassembled WGS sequence"/>
</dbReference>
<dbReference type="SMART" id="SM00135">
    <property type="entry name" value="LY"/>
    <property type="match status" value="5"/>
</dbReference>
<dbReference type="InterPro" id="IPR000033">
    <property type="entry name" value="LDLR_classB_rpt"/>
</dbReference>
<dbReference type="GO" id="GO:0016616">
    <property type="term" value="F:oxidoreductase activity, acting on the CH-OH group of donors, NAD or NADP as acceptor"/>
    <property type="evidence" value="ECO:0007669"/>
    <property type="project" value="InterPro"/>
</dbReference>
<dbReference type="InterPro" id="IPR036291">
    <property type="entry name" value="NAD(P)-bd_dom_sf"/>
</dbReference>
<evidence type="ECO:0008006" key="6">
    <source>
        <dbReference type="Google" id="ProtNLM"/>
    </source>
</evidence>
<dbReference type="InterPro" id="IPR011042">
    <property type="entry name" value="6-blade_b-propeller_TolB-like"/>
</dbReference>
<dbReference type="PANTHER" id="PTHR48075">
    <property type="entry name" value="3-HYDROXYACYL-COA DEHYDROGENASE FAMILY PROTEIN"/>
    <property type="match status" value="1"/>
</dbReference>
<dbReference type="Gene3D" id="3.40.50.720">
    <property type="entry name" value="NAD(P)-binding Rossmann-like Domain"/>
    <property type="match status" value="1"/>
</dbReference>
<dbReference type="EMBL" id="NKCL01000136">
    <property type="protein sequence ID" value="RSL80816.1"/>
    <property type="molecule type" value="Genomic_DNA"/>
</dbReference>
<evidence type="ECO:0000256" key="1">
    <source>
        <dbReference type="ARBA" id="ARBA00023002"/>
    </source>
</evidence>
<reference evidence="4 5" key="1">
    <citation type="submission" date="2017-06" db="EMBL/GenBank/DDBJ databases">
        <title>Comparative genomic analysis of Ambrosia Fusariam Clade fungi.</title>
        <authorList>
            <person name="Stajich J.E."/>
            <person name="Carrillo J."/>
            <person name="Kijimoto T."/>
            <person name="Eskalen A."/>
            <person name="O'Donnell K."/>
            <person name="Kasson M."/>
        </authorList>
    </citation>
    <scope>NUCLEOTIDE SEQUENCE [LARGE SCALE GENOMIC DNA]</scope>
    <source>
        <strain evidence="4 5">NRRL62606</strain>
    </source>
</reference>
<sequence>MSWQPPKNFETRPVAILGAGVLGRRIACTWASAGYNVNVRDPSDEQRSQCLQYVDQELDSYLHRTSANKGTIRVFENLEHALEDAWLVIEAIPEIIELKIATFATLDTMAPQDCILCTNSSSYKSSEMISKVSEPTKRRILNMHYYMPPVCMVVELMTDGVTDEAIFPFLSTRLRETAASPYTARKESTGFIFNRLWAAIKREILTILSEGVSVPEEIDSIWRELFNGDSTPCKLMDDVGLDTVAFIESHYIAERGLSSKPTVDYLKTTYLDHGKLGSKSPNGGLYPPKIKAEVHNGTSSPSSTLLVLDVGLSKAEPSMTSGEILQLDTNGQHIRTVLSGQALPDGVDVDSSIGRIFWTNMGKPGARDGAVYSANKDGTGIRTLITPGAINTPKQLCCDTHNKKLYFSDREGCAVYRCNYDGSALETLVDNKKSSSEDGKQADVLDWCVGIAVSPSHGKFYWTQKGPSKGGKGRIFCAEINNPGNVSCIMDELPEPIDLEIDEAGSKLYWTDQGEIASGNALFMIPLDDTRLLAPVDTTSSIKPQLLTKNLNEAIGLKLDVKHNRIFVTDLGGRIYSYDIETGKKRVIYADDDRAFTGIVVL</sequence>
<dbReference type="SUPFAM" id="SSF51735">
    <property type="entry name" value="NAD(P)-binding Rossmann-fold domains"/>
    <property type="match status" value="1"/>
</dbReference>
<dbReference type="SUPFAM" id="SSF63825">
    <property type="entry name" value="YWTD domain"/>
    <property type="match status" value="1"/>
</dbReference>
<dbReference type="InterPro" id="IPR006108">
    <property type="entry name" value="3HC_DH_C"/>
</dbReference>
<gene>
    <name evidence="4" type="ORF">CEP51_006301</name>
</gene>
<accession>A0A428RT84</accession>
<dbReference type="InterPro" id="IPR008927">
    <property type="entry name" value="6-PGluconate_DH-like_C_sf"/>
</dbReference>
<dbReference type="InterPro" id="IPR006176">
    <property type="entry name" value="3-OHacyl-CoA_DH_NAD-bd"/>
</dbReference>
<dbReference type="Pfam" id="PF00725">
    <property type="entry name" value="3HCDH"/>
    <property type="match status" value="1"/>
</dbReference>
<dbReference type="InterPro" id="IPR013328">
    <property type="entry name" value="6PGD_dom2"/>
</dbReference>
<evidence type="ECO:0000313" key="5">
    <source>
        <dbReference type="Proteomes" id="UP000287972"/>
    </source>
</evidence>
<dbReference type="GO" id="GO:0006631">
    <property type="term" value="P:fatty acid metabolic process"/>
    <property type="evidence" value="ECO:0007669"/>
    <property type="project" value="InterPro"/>
</dbReference>
<dbReference type="AlphaFoldDB" id="A0A428RT84"/>
<organism evidence="4 5">
    <name type="scientific">Fusarium floridanum</name>
    <dbReference type="NCBI Taxonomy" id="1325733"/>
    <lineage>
        <taxon>Eukaryota</taxon>
        <taxon>Fungi</taxon>
        <taxon>Dikarya</taxon>
        <taxon>Ascomycota</taxon>
        <taxon>Pezizomycotina</taxon>
        <taxon>Sordariomycetes</taxon>
        <taxon>Hypocreomycetidae</taxon>
        <taxon>Hypocreales</taxon>
        <taxon>Nectriaceae</taxon>
        <taxon>Fusarium</taxon>
        <taxon>Fusarium solani species complex</taxon>
    </lineage>
</organism>
<keyword evidence="5" id="KW-1185">Reference proteome</keyword>